<dbReference type="PANTHER" id="PTHR43292">
    <property type="entry name" value="ACYL-COA DEHYDROGENASE"/>
    <property type="match status" value="1"/>
</dbReference>
<dbReference type="Proteomes" id="UP000183987">
    <property type="component" value="Unassembled WGS sequence"/>
</dbReference>
<dbReference type="Gene3D" id="1.20.140.10">
    <property type="entry name" value="Butyryl-CoA Dehydrogenase, subunit A, domain 3"/>
    <property type="match status" value="1"/>
</dbReference>
<dbReference type="InterPro" id="IPR037069">
    <property type="entry name" value="AcylCoA_DH/ox_N_sf"/>
</dbReference>
<dbReference type="EMBL" id="FQUE01000011">
    <property type="protein sequence ID" value="SHF74201.1"/>
    <property type="molecule type" value="Genomic_DNA"/>
</dbReference>
<evidence type="ECO:0000256" key="5">
    <source>
        <dbReference type="ARBA" id="ARBA00023002"/>
    </source>
</evidence>
<evidence type="ECO:0000313" key="11">
    <source>
        <dbReference type="Proteomes" id="UP000183987"/>
    </source>
</evidence>
<evidence type="ECO:0000256" key="3">
    <source>
        <dbReference type="ARBA" id="ARBA00022630"/>
    </source>
</evidence>
<dbReference type="SUPFAM" id="SSF47203">
    <property type="entry name" value="Acyl-CoA dehydrogenase C-terminal domain-like"/>
    <property type="match status" value="1"/>
</dbReference>
<dbReference type="Gene3D" id="1.10.540.10">
    <property type="entry name" value="Acyl-CoA dehydrogenase/oxidase, N-terminal domain"/>
    <property type="match status" value="1"/>
</dbReference>
<accession>A0A1M5E558</accession>
<dbReference type="Pfam" id="PF02771">
    <property type="entry name" value="Acyl-CoA_dh_N"/>
    <property type="match status" value="1"/>
</dbReference>
<evidence type="ECO:0000256" key="2">
    <source>
        <dbReference type="ARBA" id="ARBA00009347"/>
    </source>
</evidence>
<feature type="domain" description="Acyl-CoA oxidase/dehydrogenase middle" evidence="8">
    <location>
        <begin position="125"/>
        <end position="218"/>
    </location>
</feature>
<gene>
    <name evidence="10" type="ORF">SAMN05444339_11171</name>
</gene>
<organism evidence="10 11">
    <name type="scientific">Loktanella atrilutea</name>
    <dbReference type="NCBI Taxonomy" id="366533"/>
    <lineage>
        <taxon>Bacteria</taxon>
        <taxon>Pseudomonadati</taxon>
        <taxon>Pseudomonadota</taxon>
        <taxon>Alphaproteobacteria</taxon>
        <taxon>Rhodobacterales</taxon>
        <taxon>Roseobacteraceae</taxon>
        <taxon>Loktanella</taxon>
    </lineage>
</organism>
<dbReference type="Pfam" id="PF00441">
    <property type="entry name" value="Acyl-CoA_dh_1"/>
    <property type="match status" value="1"/>
</dbReference>
<protein>
    <submittedName>
        <fullName evidence="10">Acyl-CoA dehydrogenase</fullName>
    </submittedName>
</protein>
<dbReference type="InterPro" id="IPR052161">
    <property type="entry name" value="Mycobact_Acyl-CoA_DH"/>
</dbReference>
<dbReference type="PANTHER" id="PTHR43292:SF3">
    <property type="entry name" value="ACYL-COA DEHYDROGENASE FADE29"/>
    <property type="match status" value="1"/>
</dbReference>
<evidence type="ECO:0000256" key="1">
    <source>
        <dbReference type="ARBA" id="ARBA00001974"/>
    </source>
</evidence>
<dbReference type="GO" id="GO:0005886">
    <property type="term" value="C:plasma membrane"/>
    <property type="evidence" value="ECO:0007669"/>
    <property type="project" value="TreeGrafter"/>
</dbReference>
<keyword evidence="4 6" id="KW-0274">FAD</keyword>
<dbReference type="GO" id="GO:0016627">
    <property type="term" value="F:oxidoreductase activity, acting on the CH-CH group of donors"/>
    <property type="evidence" value="ECO:0007669"/>
    <property type="project" value="InterPro"/>
</dbReference>
<dbReference type="STRING" id="366533.SAMN05444339_11171"/>
<keyword evidence="5 6" id="KW-0560">Oxidoreductase</keyword>
<feature type="domain" description="Acyl-CoA dehydrogenase/oxidase N-terminal" evidence="9">
    <location>
        <begin position="6"/>
        <end position="121"/>
    </location>
</feature>
<dbReference type="AlphaFoldDB" id="A0A1M5E558"/>
<proteinExistence type="inferred from homology"/>
<dbReference type="Pfam" id="PF02770">
    <property type="entry name" value="Acyl-CoA_dh_M"/>
    <property type="match status" value="1"/>
</dbReference>
<dbReference type="OrthoDB" id="9775090at2"/>
<comment type="similarity">
    <text evidence="2 6">Belongs to the acyl-CoA dehydrogenase family.</text>
</comment>
<dbReference type="InterPro" id="IPR009100">
    <property type="entry name" value="AcylCoA_DH/oxidase_NM_dom_sf"/>
</dbReference>
<dbReference type="InterPro" id="IPR036250">
    <property type="entry name" value="AcylCo_DH-like_C"/>
</dbReference>
<name>A0A1M5E558_LOKAT</name>
<dbReference type="InterPro" id="IPR013786">
    <property type="entry name" value="AcylCoA_DH/ox_N"/>
</dbReference>
<dbReference type="InterPro" id="IPR006091">
    <property type="entry name" value="Acyl-CoA_Oxase/DH_mid-dom"/>
</dbReference>
<keyword evidence="3 6" id="KW-0285">Flavoprotein</keyword>
<evidence type="ECO:0000256" key="6">
    <source>
        <dbReference type="RuleBase" id="RU362125"/>
    </source>
</evidence>
<evidence type="ECO:0000259" key="8">
    <source>
        <dbReference type="Pfam" id="PF02770"/>
    </source>
</evidence>
<feature type="domain" description="Acyl-CoA dehydrogenase/oxidase C-terminal" evidence="7">
    <location>
        <begin position="231"/>
        <end position="394"/>
    </location>
</feature>
<dbReference type="GO" id="GO:0050660">
    <property type="term" value="F:flavin adenine dinucleotide binding"/>
    <property type="evidence" value="ECO:0007669"/>
    <property type="project" value="InterPro"/>
</dbReference>
<evidence type="ECO:0000259" key="7">
    <source>
        <dbReference type="Pfam" id="PF00441"/>
    </source>
</evidence>
<evidence type="ECO:0000313" key="10">
    <source>
        <dbReference type="EMBL" id="SHF74201.1"/>
    </source>
</evidence>
<dbReference type="InterPro" id="IPR046373">
    <property type="entry name" value="Acyl-CoA_Oxase/DH_mid-dom_sf"/>
</dbReference>
<sequence length="396" mass="43558">MNLNYTDDQIAFRDEVRAFLADNLPARLSEKVKSGEELTKQDHEEWHAILNARGWLAGNWPVEYGGTGWDAVQRHIFEDEMTKAAAPRIVPFGIAMLGPVLMKFGSEEQKAHYLPRILNGDDWWCQGYSEPGAGSDLASLRTTAVREGDYYIVNGQKTWTTLAQHADMIFCLVRTKKEGKPQEGISFLLIDMKSPGITVRPIELIDGSVEVNEVWFEDVRVPVGNLVGEENKGWTYAKYLLTHERTNIAGVGFASAGLEQLKRIARLELSAGKPLIENPLFAARIAQVQIDLMAMATTNLRVISAAAAGQAPGAESSMLKVKGTQVRQEINALTMQAVGPYAMPFPSEAVDGDNAPIGPDYARAPTGQYLNNRKLSIYGGSNEVQRAIIAKAILEL</sequence>
<dbReference type="RefSeq" id="WP_072858537.1">
    <property type="nucleotide sequence ID" value="NZ_FQUE01000011.1"/>
</dbReference>
<reference evidence="11" key="1">
    <citation type="submission" date="2016-11" db="EMBL/GenBank/DDBJ databases">
        <authorList>
            <person name="Varghese N."/>
            <person name="Submissions S."/>
        </authorList>
    </citation>
    <scope>NUCLEOTIDE SEQUENCE [LARGE SCALE GENOMIC DNA]</scope>
    <source>
        <strain evidence="11">DSM 29326</strain>
    </source>
</reference>
<evidence type="ECO:0000256" key="4">
    <source>
        <dbReference type="ARBA" id="ARBA00022827"/>
    </source>
</evidence>
<dbReference type="Gene3D" id="2.40.110.10">
    <property type="entry name" value="Butyryl-CoA Dehydrogenase, subunit A, domain 2"/>
    <property type="match status" value="1"/>
</dbReference>
<dbReference type="InterPro" id="IPR009075">
    <property type="entry name" value="AcylCo_DH/oxidase_C"/>
</dbReference>
<keyword evidence="11" id="KW-1185">Reference proteome</keyword>
<comment type="cofactor">
    <cofactor evidence="1 6">
        <name>FAD</name>
        <dbReference type="ChEBI" id="CHEBI:57692"/>
    </cofactor>
</comment>
<dbReference type="FunFam" id="2.40.110.10:FF:000011">
    <property type="entry name" value="Acyl-CoA dehydrogenase FadE34"/>
    <property type="match status" value="1"/>
</dbReference>
<dbReference type="SUPFAM" id="SSF56645">
    <property type="entry name" value="Acyl-CoA dehydrogenase NM domain-like"/>
    <property type="match status" value="1"/>
</dbReference>
<evidence type="ECO:0000259" key="9">
    <source>
        <dbReference type="Pfam" id="PF02771"/>
    </source>
</evidence>